<dbReference type="GO" id="GO:0005576">
    <property type="term" value="C:extracellular region"/>
    <property type="evidence" value="ECO:0007669"/>
    <property type="project" value="TreeGrafter"/>
</dbReference>
<keyword evidence="6 13" id="KW-0573">Peptidoglycan synthesis</keyword>
<evidence type="ECO:0000256" key="11">
    <source>
        <dbReference type="ARBA" id="ARBA00023316"/>
    </source>
</evidence>
<evidence type="ECO:0000256" key="10">
    <source>
        <dbReference type="ARBA" id="ARBA00023315"/>
    </source>
</evidence>
<dbReference type="GO" id="GO:0008360">
    <property type="term" value="P:regulation of cell shape"/>
    <property type="evidence" value="ECO:0007669"/>
    <property type="project" value="UniProtKB-UniRule"/>
</dbReference>
<evidence type="ECO:0000256" key="4">
    <source>
        <dbReference type="ARBA" id="ARBA00022729"/>
    </source>
</evidence>
<dbReference type="UniPathway" id="UPA00219"/>
<keyword evidence="5 13" id="KW-0133">Cell shape</keyword>
<evidence type="ECO:0000313" key="17">
    <source>
        <dbReference type="Proteomes" id="UP000182841"/>
    </source>
</evidence>
<keyword evidence="3" id="KW-0808">Transferase</keyword>
<evidence type="ECO:0000256" key="5">
    <source>
        <dbReference type="ARBA" id="ARBA00022960"/>
    </source>
</evidence>
<feature type="active site" description="Proton donor/acceptor" evidence="13">
    <location>
        <position position="360"/>
    </location>
</feature>
<dbReference type="Gene3D" id="2.40.440.10">
    <property type="entry name" value="L,D-transpeptidase catalytic domain-like"/>
    <property type="match status" value="1"/>
</dbReference>
<dbReference type="Pfam" id="PF03734">
    <property type="entry name" value="YkuD"/>
    <property type="match status" value="1"/>
</dbReference>
<keyword evidence="9 16" id="KW-0449">Lipoprotein</keyword>
<dbReference type="Gene3D" id="2.60.40.3710">
    <property type="match status" value="1"/>
</dbReference>
<keyword evidence="11 13" id="KW-0961">Cell wall biogenesis/degradation</keyword>
<keyword evidence="4" id="KW-0732">Signal</keyword>
<keyword evidence="17" id="KW-1185">Reference proteome</keyword>
<comment type="pathway">
    <text evidence="1 13">Cell wall biogenesis; peptidoglycan biosynthesis.</text>
</comment>
<keyword evidence="2" id="KW-1003">Cell membrane</keyword>
<evidence type="ECO:0000256" key="3">
    <source>
        <dbReference type="ARBA" id="ARBA00022679"/>
    </source>
</evidence>
<evidence type="ECO:0000259" key="15">
    <source>
        <dbReference type="PROSITE" id="PS52029"/>
    </source>
</evidence>
<dbReference type="SUPFAM" id="SSF141523">
    <property type="entry name" value="L,D-transpeptidase catalytic domain-like"/>
    <property type="match status" value="1"/>
</dbReference>
<dbReference type="GO" id="GO:0071555">
    <property type="term" value="P:cell wall organization"/>
    <property type="evidence" value="ECO:0007669"/>
    <property type="project" value="UniProtKB-UniRule"/>
</dbReference>
<organism evidence="16 17">
    <name type="scientific">Streptomyces qinglanensis</name>
    <dbReference type="NCBI Taxonomy" id="943816"/>
    <lineage>
        <taxon>Bacteria</taxon>
        <taxon>Bacillati</taxon>
        <taxon>Actinomycetota</taxon>
        <taxon>Actinomycetes</taxon>
        <taxon>Kitasatosporales</taxon>
        <taxon>Streptomycetaceae</taxon>
        <taxon>Streptomyces</taxon>
    </lineage>
</organism>
<evidence type="ECO:0000256" key="14">
    <source>
        <dbReference type="SAM" id="MobiDB-lite"/>
    </source>
</evidence>
<gene>
    <name evidence="16" type="ORF">SAMN05421870_11116</name>
</gene>
<dbReference type="InterPro" id="IPR038063">
    <property type="entry name" value="Transpep_catalytic_dom"/>
</dbReference>
<evidence type="ECO:0000313" key="16">
    <source>
        <dbReference type="EMBL" id="SES18093.1"/>
    </source>
</evidence>
<evidence type="ECO:0000256" key="7">
    <source>
        <dbReference type="ARBA" id="ARBA00023136"/>
    </source>
</evidence>
<feature type="active site" description="Nucleophile" evidence="13">
    <location>
        <position position="377"/>
    </location>
</feature>
<evidence type="ECO:0000256" key="12">
    <source>
        <dbReference type="ARBA" id="ARBA00060592"/>
    </source>
</evidence>
<reference evidence="17" key="1">
    <citation type="submission" date="2016-10" db="EMBL/GenBank/DDBJ databases">
        <authorList>
            <person name="Varghese N."/>
            <person name="Submissions S."/>
        </authorList>
    </citation>
    <scope>NUCLEOTIDE SEQUENCE [LARGE SCALE GENOMIC DNA]</scope>
    <source>
        <strain evidence="17">CGMCC 4.6825</strain>
    </source>
</reference>
<evidence type="ECO:0000256" key="9">
    <source>
        <dbReference type="ARBA" id="ARBA00023288"/>
    </source>
</evidence>
<dbReference type="CDD" id="cd13432">
    <property type="entry name" value="LDT_IgD_like_2"/>
    <property type="match status" value="1"/>
</dbReference>
<dbReference type="AlphaFoldDB" id="A0A1H9VA11"/>
<name>A0A1H9VA11_9ACTN</name>
<protein>
    <submittedName>
        <fullName evidence="16">Lipoprotein-anchoring transpeptidase ErfK/SrfK</fullName>
    </submittedName>
</protein>
<sequence length="438" mass="46280">MSDFGRCGGCAAFYRGDMGFRRQMEKPVMTGGKHRRGLAVTAALLGGVLTLSACGGGDDGDDTEKSATKNDISAEKDSSSARIKISAKDGADNASINTGGNVTVTGGKLTKVSLKAVQSGATIEGSLGSDGKSWKPGKQLERATKYEISATAKDGEGRKAVENRTFTTVAPEHSFIGTYAGQDGSTVGVGMPVSITFDKQIQNKKAVQSAIKVSSSSGQEVVGHWFGNDRLDFRPEDYWKPNTKVTLDLGLDGVKAGNGNVGVQDKKVTFNIGRKQVSTVDVKSYKMKVERDGKVVKTIPISAGSAKNPTYNGQMVISEKHKETRMDGNTVGFGRKGSEGYDIPDVPHAMRLSTSGTFIHGNYWGAPFGSGNTSHGCVGLKDTRGAGSTSTDAGWFYENSMIGDVVVVEGSPDKTIQPDNGLNGWNMSWSEWKAGSAV</sequence>
<evidence type="ECO:0000256" key="1">
    <source>
        <dbReference type="ARBA" id="ARBA00004752"/>
    </source>
</evidence>
<accession>A0A1H9VA11</accession>
<evidence type="ECO:0000256" key="13">
    <source>
        <dbReference type="PROSITE-ProRule" id="PRU01373"/>
    </source>
</evidence>
<dbReference type="PANTHER" id="PTHR30582">
    <property type="entry name" value="L,D-TRANSPEPTIDASE"/>
    <property type="match status" value="1"/>
</dbReference>
<dbReference type="FunFam" id="2.40.440.10:FF:000005">
    <property type="entry name" value="L,D-transpeptidase 2"/>
    <property type="match status" value="1"/>
</dbReference>
<proteinExistence type="predicted"/>
<dbReference type="PANTHER" id="PTHR30582:SF2">
    <property type="entry name" value="L,D-TRANSPEPTIDASE YCIB-RELATED"/>
    <property type="match status" value="1"/>
</dbReference>
<keyword evidence="10" id="KW-0012">Acyltransferase</keyword>
<dbReference type="InterPro" id="IPR005490">
    <property type="entry name" value="LD_TPept_cat_dom"/>
</dbReference>
<keyword evidence="7" id="KW-0472">Membrane</keyword>
<feature type="domain" description="L,D-TPase catalytic" evidence="15">
    <location>
        <begin position="276"/>
        <end position="409"/>
    </location>
</feature>
<dbReference type="CDD" id="cd16913">
    <property type="entry name" value="YkuD_like"/>
    <property type="match status" value="1"/>
</dbReference>
<dbReference type="InterPro" id="IPR050979">
    <property type="entry name" value="LD-transpeptidase"/>
</dbReference>
<comment type="pathway">
    <text evidence="12">Glycan biosynthesis.</text>
</comment>
<evidence type="ECO:0000256" key="8">
    <source>
        <dbReference type="ARBA" id="ARBA00023139"/>
    </source>
</evidence>
<dbReference type="InterPro" id="IPR041280">
    <property type="entry name" value="Big_10"/>
</dbReference>
<dbReference type="EMBL" id="FOGO01000011">
    <property type="protein sequence ID" value="SES18093.1"/>
    <property type="molecule type" value="Genomic_DNA"/>
</dbReference>
<dbReference type="STRING" id="943816.AN217_25515"/>
<feature type="region of interest" description="Disordered" evidence="14">
    <location>
        <begin position="59"/>
        <end position="81"/>
    </location>
</feature>
<dbReference type="Proteomes" id="UP000182841">
    <property type="component" value="Unassembled WGS sequence"/>
</dbReference>
<keyword evidence="8" id="KW-0564">Palmitate</keyword>
<dbReference type="PROSITE" id="PS52029">
    <property type="entry name" value="LD_TPASE"/>
    <property type="match status" value="1"/>
</dbReference>
<dbReference type="Gene3D" id="2.60.40.3780">
    <property type="match status" value="1"/>
</dbReference>
<dbReference type="GO" id="GO:0018104">
    <property type="term" value="P:peptidoglycan-protein cross-linking"/>
    <property type="evidence" value="ECO:0007669"/>
    <property type="project" value="TreeGrafter"/>
</dbReference>
<evidence type="ECO:0000256" key="6">
    <source>
        <dbReference type="ARBA" id="ARBA00022984"/>
    </source>
</evidence>
<dbReference type="Pfam" id="PF17964">
    <property type="entry name" value="Big_10"/>
    <property type="match status" value="1"/>
</dbReference>
<dbReference type="GO" id="GO:0016746">
    <property type="term" value="F:acyltransferase activity"/>
    <property type="evidence" value="ECO:0007669"/>
    <property type="project" value="UniProtKB-KW"/>
</dbReference>
<feature type="compositionally biased region" description="Basic and acidic residues" evidence="14">
    <location>
        <begin position="63"/>
        <end position="79"/>
    </location>
</feature>
<dbReference type="GO" id="GO:0071972">
    <property type="term" value="F:peptidoglycan L,D-transpeptidase activity"/>
    <property type="evidence" value="ECO:0007669"/>
    <property type="project" value="TreeGrafter"/>
</dbReference>
<evidence type="ECO:0000256" key="2">
    <source>
        <dbReference type="ARBA" id="ARBA00022475"/>
    </source>
</evidence>